<keyword evidence="3" id="KW-1185">Reference proteome</keyword>
<feature type="compositionally biased region" description="Polar residues" evidence="1">
    <location>
        <begin position="89"/>
        <end position="98"/>
    </location>
</feature>
<proteinExistence type="predicted"/>
<dbReference type="EMBL" id="JAGMVJ010000003">
    <property type="protein sequence ID" value="KAH7092390.1"/>
    <property type="molecule type" value="Genomic_DNA"/>
</dbReference>
<evidence type="ECO:0000313" key="3">
    <source>
        <dbReference type="Proteomes" id="UP000813461"/>
    </source>
</evidence>
<evidence type="ECO:0000313" key="2">
    <source>
        <dbReference type="EMBL" id="KAH7092390.1"/>
    </source>
</evidence>
<dbReference type="AlphaFoldDB" id="A0A8K0W3E3"/>
<feature type="region of interest" description="Disordered" evidence="1">
    <location>
        <begin position="73"/>
        <end position="118"/>
    </location>
</feature>
<evidence type="ECO:0000256" key="1">
    <source>
        <dbReference type="SAM" id="MobiDB-lite"/>
    </source>
</evidence>
<feature type="compositionally biased region" description="Polar residues" evidence="1">
    <location>
        <begin position="275"/>
        <end position="289"/>
    </location>
</feature>
<name>A0A8K0W3E3_9PLEO</name>
<protein>
    <submittedName>
        <fullName evidence="2">Uncharacterized protein</fullName>
    </submittedName>
</protein>
<organism evidence="2 3">
    <name type="scientific">Paraphoma chrysanthemicola</name>
    <dbReference type="NCBI Taxonomy" id="798071"/>
    <lineage>
        <taxon>Eukaryota</taxon>
        <taxon>Fungi</taxon>
        <taxon>Dikarya</taxon>
        <taxon>Ascomycota</taxon>
        <taxon>Pezizomycotina</taxon>
        <taxon>Dothideomycetes</taxon>
        <taxon>Pleosporomycetidae</taxon>
        <taxon>Pleosporales</taxon>
        <taxon>Pleosporineae</taxon>
        <taxon>Phaeosphaeriaceae</taxon>
        <taxon>Paraphoma</taxon>
    </lineage>
</organism>
<dbReference type="OrthoDB" id="3677625at2759"/>
<reference evidence="2" key="1">
    <citation type="journal article" date="2021" name="Nat. Commun.">
        <title>Genetic determinants of endophytism in the Arabidopsis root mycobiome.</title>
        <authorList>
            <person name="Mesny F."/>
            <person name="Miyauchi S."/>
            <person name="Thiergart T."/>
            <person name="Pickel B."/>
            <person name="Atanasova L."/>
            <person name="Karlsson M."/>
            <person name="Huettel B."/>
            <person name="Barry K.W."/>
            <person name="Haridas S."/>
            <person name="Chen C."/>
            <person name="Bauer D."/>
            <person name="Andreopoulos W."/>
            <person name="Pangilinan J."/>
            <person name="LaButti K."/>
            <person name="Riley R."/>
            <person name="Lipzen A."/>
            <person name="Clum A."/>
            <person name="Drula E."/>
            <person name="Henrissat B."/>
            <person name="Kohler A."/>
            <person name="Grigoriev I.V."/>
            <person name="Martin F.M."/>
            <person name="Hacquard S."/>
        </authorList>
    </citation>
    <scope>NUCLEOTIDE SEQUENCE</scope>
    <source>
        <strain evidence="2">MPI-SDFR-AT-0120</strain>
    </source>
</reference>
<gene>
    <name evidence="2" type="ORF">FB567DRAFT_236975</name>
</gene>
<feature type="region of interest" description="Disordered" evidence="1">
    <location>
        <begin position="262"/>
        <end position="307"/>
    </location>
</feature>
<feature type="compositionally biased region" description="Low complexity" evidence="1">
    <location>
        <begin position="106"/>
        <end position="116"/>
    </location>
</feature>
<dbReference type="Proteomes" id="UP000813461">
    <property type="component" value="Unassembled WGS sequence"/>
</dbReference>
<accession>A0A8K0W3E3</accession>
<feature type="region of interest" description="Disordered" evidence="1">
    <location>
        <begin position="325"/>
        <end position="360"/>
    </location>
</feature>
<sequence length="464" mass="51831">MESLGTHALVKQFVTYCPEKVEDVLVKCCGDKKWLDEIMTCLLRARDGQYPSAPASPPGRLNITLGNTAPISSVDSVHSVSPPPRQRMTRQASSSTRHYPTPLSPPSTASSTTSRSVKNEGAKGEYIFLLALGDNGIQEQPVRMKTAQIRDSVIREEVVHERDLASHLTQIEGHQVAVPSITNPGSYLSASVYECITLTWRRHNSNKTHNTTFYVLPRSDMSADILLGFQDSGEYDAGYQPPFTASSHRQQEQMIRDYQRTLRPSAPTPPAPSFHPSSLTHDRSISATPTHHHHRQSQQMGSHATEEHIQNLTRELSQTLNFSPATTILGSRPSGLHHPQPVPIPTGHTATPRDAGQNPTNNRLRLNLVWDLTPVNVWLDTAAPGEAFYDTFQQHFSKRKVMPDRAMLKVNLKCDKQCPDDQAYALSLDEDELDADWETTVSWLEENKRDKSPHIYGQVEIEGE</sequence>
<comment type="caution">
    <text evidence="2">The sequence shown here is derived from an EMBL/GenBank/DDBJ whole genome shotgun (WGS) entry which is preliminary data.</text>
</comment>